<dbReference type="Proteomes" id="UP000033121">
    <property type="component" value="Unassembled WGS sequence"/>
</dbReference>
<dbReference type="EMBL" id="BBWV01000001">
    <property type="protein sequence ID" value="GAO41176.1"/>
    <property type="molecule type" value="Genomic_DNA"/>
</dbReference>
<organism evidence="1 2">
    <name type="scientific">Flavihumibacter petaseus NBRC 106054</name>
    <dbReference type="NCBI Taxonomy" id="1220578"/>
    <lineage>
        <taxon>Bacteria</taxon>
        <taxon>Pseudomonadati</taxon>
        <taxon>Bacteroidota</taxon>
        <taxon>Chitinophagia</taxon>
        <taxon>Chitinophagales</taxon>
        <taxon>Chitinophagaceae</taxon>
        <taxon>Flavihumibacter</taxon>
    </lineage>
</organism>
<evidence type="ECO:0000313" key="1">
    <source>
        <dbReference type="EMBL" id="GAO41176.1"/>
    </source>
</evidence>
<proteinExistence type="predicted"/>
<protein>
    <recommendedName>
        <fullName evidence="3">HTH cro/C1-type domain-containing protein</fullName>
    </recommendedName>
</protein>
<evidence type="ECO:0008006" key="3">
    <source>
        <dbReference type="Google" id="ProtNLM"/>
    </source>
</evidence>
<accession>A0A0E9MUS4</accession>
<keyword evidence="2" id="KW-1185">Reference proteome</keyword>
<dbReference type="OrthoDB" id="9180239at2"/>
<sequence length="137" mass="15939">MEKDQVPQDKKIIHGEDNSLVKVLYVTDKNGKYGTTQYTGWEAENLALSQAWDDIDEKIEITRQRVLKGELSPIAYYMEKSLMDLPTLAKYVGLWKFRVKRHLRPSIFKKLSDNIIQRYAGVFNISPDDLKHSRIVP</sequence>
<dbReference type="RefSeq" id="WP_046367085.1">
    <property type="nucleotide sequence ID" value="NZ_BBWV01000001.1"/>
</dbReference>
<reference evidence="1 2" key="1">
    <citation type="submission" date="2015-04" db="EMBL/GenBank/DDBJ databases">
        <title>Whole genome shotgun sequence of Flavihumibacter petaseus NBRC 106054.</title>
        <authorList>
            <person name="Miyazawa S."/>
            <person name="Hosoyama A."/>
            <person name="Hashimoto M."/>
            <person name="Noguchi M."/>
            <person name="Tsuchikane K."/>
            <person name="Ohji S."/>
            <person name="Yamazoe A."/>
            <person name="Ichikawa N."/>
            <person name="Kimura A."/>
            <person name="Fujita N."/>
        </authorList>
    </citation>
    <scope>NUCLEOTIDE SEQUENCE [LARGE SCALE GENOMIC DNA]</scope>
    <source>
        <strain evidence="1 2">NBRC 106054</strain>
    </source>
</reference>
<gene>
    <name evidence="1" type="ORF">FPE01S_01_01880</name>
</gene>
<comment type="caution">
    <text evidence="1">The sequence shown here is derived from an EMBL/GenBank/DDBJ whole genome shotgun (WGS) entry which is preliminary data.</text>
</comment>
<dbReference type="STRING" id="1220578.FPE01S_01_01880"/>
<dbReference type="AlphaFoldDB" id="A0A0E9MUS4"/>
<evidence type="ECO:0000313" key="2">
    <source>
        <dbReference type="Proteomes" id="UP000033121"/>
    </source>
</evidence>
<name>A0A0E9MUS4_9BACT</name>